<accession>A0A1G4ME77</accession>
<keyword evidence="2" id="KW-1185">Reference proteome</keyword>
<name>A0A1G4ME77_LACFM</name>
<gene>
    <name evidence="1" type="ORF">LAFE_0F00100G</name>
</gene>
<proteinExistence type="predicted"/>
<dbReference type="Proteomes" id="UP000190831">
    <property type="component" value="Chromosome F"/>
</dbReference>
<evidence type="ECO:0000313" key="2">
    <source>
        <dbReference type="Proteomes" id="UP000190831"/>
    </source>
</evidence>
<protein>
    <submittedName>
        <fullName evidence="1">LAFE_0F00100g1_1</fullName>
    </submittedName>
</protein>
<sequence>MIHLRNIFLSPPLTYRIFPFSFPLPALISHLPRFIAFDTTQSIHIPTAPTTRLLGTPAFLGYRTSNSRFPGIPILLDHHYFYSFYRFYDTRLITTPTSSIASRITAPGIPASLAPTSHFGFPRIPAFLTPHHPGTSPSWDTHLLEILSMTSRFPDTSLPNTSPSSDLILDRTWDLTSWKSPFLTPFSWQTSFARYLLFSHTYFLRKPTIQTSTI</sequence>
<dbReference type="AlphaFoldDB" id="A0A1G4ME77"/>
<evidence type="ECO:0000313" key="1">
    <source>
        <dbReference type="EMBL" id="SCW02152.1"/>
    </source>
</evidence>
<organism evidence="1 2">
    <name type="scientific">Lachancea fermentati</name>
    <name type="common">Zygosaccharomyces fermentati</name>
    <dbReference type="NCBI Taxonomy" id="4955"/>
    <lineage>
        <taxon>Eukaryota</taxon>
        <taxon>Fungi</taxon>
        <taxon>Dikarya</taxon>
        <taxon>Ascomycota</taxon>
        <taxon>Saccharomycotina</taxon>
        <taxon>Saccharomycetes</taxon>
        <taxon>Saccharomycetales</taxon>
        <taxon>Saccharomycetaceae</taxon>
        <taxon>Lachancea</taxon>
    </lineage>
</organism>
<reference evidence="2" key="1">
    <citation type="submission" date="2016-03" db="EMBL/GenBank/DDBJ databases">
        <authorList>
            <person name="Devillers H."/>
        </authorList>
    </citation>
    <scope>NUCLEOTIDE SEQUENCE [LARGE SCALE GENOMIC DNA]</scope>
</reference>
<dbReference type="EMBL" id="LT598490">
    <property type="protein sequence ID" value="SCW02152.1"/>
    <property type="molecule type" value="Genomic_DNA"/>
</dbReference>